<organism evidence="1 2">
    <name type="scientific">Cryptococcus tetragattii IND107</name>
    <dbReference type="NCBI Taxonomy" id="1296105"/>
    <lineage>
        <taxon>Eukaryota</taxon>
        <taxon>Fungi</taxon>
        <taxon>Dikarya</taxon>
        <taxon>Basidiomycota</taxon>
        <taxon>Agaricomycotina</taxon>
        <taxon>Tremellomycetes</taxon>
        <taxon>Tremellales</taxon>
        <taxon>Cryptococcaceae</taxon>
        <taxon>Cryptococcus</taxon>
        <taxon>Cryptococcus gattii species complex</taxon>
    </lineage>
</organism>
<dbReference type="GeneID" id="91991147"/>
<gene>
    <name evidence="1" type="ORF">I308_104291</name>
</gene>
<comment type="caution">
    <text evidence="1">The sequence shown here is derived from an EMBL/GenBank/DDBJ whole genome shotgun (WGS) entry which is preliminary data.</text>
</comment>
<dbReference type="Pfam" id="PF03665">
    <property type="entry name" value="UPF0172"/>
    <property type="match status" value="1"/>
</dbReference>
<dbReference type="EMBL" id="ATAM02000007">
    <property type="protein sequence ID" value="KAL0247256.1"/>
    <property type="molecule type" value="Genomic_DNA"/>
</dbReference>
<evidence type="ECO:0000313" key="1">
    <source>
        <dbReference type="EMBL" id="KAL0247256.1"/>
    </source>
</evidence>
<sequence>MPSYSYSITVAAYSLPILHAAAHPSSTVIGVLLSSSSSQDSKQIVDDAVPILHHYTSLSPMMEAGLSMVRKYAEINGQRIVGVYVARDEGDGLPRAVERVWKILRESFEGAFALAIDNDKLAAGQPAYIPYLPTEASPYLLQAVPAALPTLLPEPFSVSSQSLPASLLKVIREKRVHRGLRDFDDHLEDSSTDWLENSTIKHDLEMFIE</sequence>
<evidence type="ECO:0000313" key="2">
    <source>
        <dbReference type="Proteomes" id="UP000054399"/>
    </source>
</evidence>
<dbReference type="PANTHER" id="PTHR12941:SF10">
    <property type="entry name" value="ER MEMBRANE PROTEIN COMPLEX SUBUNIT 8_9 HOMOLOG"/>
    <property type="match status" value="1"/>
</dbReference>
<protein>
    <recommendedName>
        <fullName evidence="3">MPN domain-containing protein</fullName>
    </recommendedName>
</protein>
<keyword evidence="2" id="KW-1185">Reference proteome</keyword>
<accession>A0ABR3BPY4</accession>
<proteinExistence type="predicted"/>
<dbReference type="RefSeq" id="XP_066613217.1">
    <property type="nucleotide sequence ID" value="XM_066758769.1"/>
</dbReference>
<dbReference type="InterPro" id="IPR005366">
    <property type="entry name" value="EMC8/9"/>
</dbReference>
<dbReference type="Proteomes" id="UP000054399">
    <property type="component" value="Unassembled WGS sequence"/>
</dbReference>
<reference evidence="1 2" key="2">
    <citation type="submission" date="2024-01" db="EMBL/GenBank/DDBJ databases">
        <title>Comparative genomics of Cryptococcus and Kwoniella reveals pathogenesis evolution and contrasting modes of karyotype evolution via chromosome fusion or intercentromeric recombination.</title>
        <authorList>
            <person name="Coelho M.A."/>
            <person name="David-Palma M."/>
            <person name="Shea T."/>
            <person name="Bowers K."/>
            <person name="Mcginley-Smith S."/>
            <person name="Mohammad A.W."/>
            <person name="Gnirke A."/>
            <person name="Yurkov A.M."/>
            <person name="Nowrousian M."/>
            <person name="Sun S."/>
            <person name="Cuomo C.A."/>
            <person name="Heitman J."/>
        </authorList>
    </citation>
    <scope>NUCLEOTIDE SEQUENCE [LARGE SCALE GENOMIC DNA]</scope>
    <source>
        <strain evidence="1 2">IND107</strain>
    </source>
</reference>
<dbReference type="PANTHER" id="PTHR12941">
    <property type="entry name" value="ER MEMBRANE PROTEIN COMPLEX"/>
    <property type="match status" value="1"/>
</dbReference>
<evidence type="ECO:0008006" key="3">
    <source>
        <dbReference type="Google" id="ProtNLM"/>
    </source>
</evidence>
<reference evidence="2" key="1">
    <citation type="submission" date="2015-01" db="EMBL/GenBank/DDBJ databases">
        <title>The Genome Sequence of Cryptococcus gattii MMRL2647.</title>
        <authorList>
            <consortium name="The Broad Institute Genomics Platform"/>
            <person name="Cuomo C."/>
            <person name="Litvintseva A."/>
            <person name="Chen Y."/>
            <person name="Heitman J."/>
            <person name="Sun S."/>
            <person name="Springer D."/>
            <person name="Dromer F."/>
            <person name="Young S."/>
            <person name="Zeng Q."/>
            <person name="Gargeya S."/>
            <person name="Abouelleil A."/>
            <person name="Alvarado L."/>
            <person name="Chapman S.B."/>
            <person name="Gainer-Dewar J."/>
            <person name="Goldberg J."/>
            <person name="Griggs A."/>
            <person name="Gujja S."/>
            <person name="Hansen M."/>
            <person name="Howarth C."/>
            <person name="Imamovic A."/>
            <person name="Larimer J."/>
            <person name="Murphy C."/>
            <person name="Naylor J."/>
            <person name="Pearson M."/>
            <person name="Priest M."/>
            <person name="Roberts A."/>
            <person name="Saif S."/>
            <person name="Shea T."/>
            <person name="Sykes S."/>
            <person name="Wortman J."/>
            <person name="Nusbaum C."/>
            <person name="Birren B."/>
        </authorList>
    </citation>
    <scope>NUCLEOTIDE SEQUENCE [LARGE SCALE GENOMIC DNA]</scope>
    <source>
        <strain evidence="2">IND107</strain>
    </source>
</reference>
<name>A0ABR3BPY4_9TREE</name>